<keyword evidence="2" id="KW-0418">Kinase</keyword>
<gene>
    <name evidence="2" type="ORF">Ctob_014221</name>
</gene>
<organism evidence="2 3">
    <name type="scientific">Chrysochromulina tobinii</name>
    <dbReference type="NCBI Taxonomy" id="1460289"/>
    <lineage>
        <taxon>Eukaryota</taxon>
        <taxon>Haptista</taxon>
        <taxon>Haptophyta</taxon>
        <taxon>Prymnesiophyceae</taxon>
        <taxon>Prymnesiales</taxon>
        <taxon>Chrysochromulinaceae</taxon>
        <taxon>Chrysochromulina</taxon>
    </lineage>
</organism>
<evidence type="ECO:0000313" key="2">
    <source>
        <dbReference type="EMBL" id="KOO28160.1"/>
    </source>
</evidence>
<feature type="domain" description="Cyclic nucleotide-binding" evidence="1">
    <location>
        <begin position="1"/>
        <end position="84"/>
    </location>
</feature>
<reference evidence="3" key="1">
    <citation type="journal article" date="2015" name="PLoS Genet.">
        <title>Genome Sequence and Transcriptome Analyses of Chrysochromulina tobin: Metabolic Tools for Enhanced Algal Fitness in the Prominent Order Prymnesiales (Haptophyceae).</title>
        <authorList>
            <person name="Hovde B.T."/>
            <person name="Deodato C.R."/>
            <person name="Hunsperger H.M."/>
            <person name="Ryken S.A."/>
            <person name="Yost W."/>
            <person name="Jha R.K."/>
            <person name="Patterson J."/>
            <person name="Monnat R.J. Jr."/>
            <person name="Barlow S.B."/>
            <person name="Starkenburg S.R."/>
            <person name="Cattolico R.A."/>
        </authorList>
    </citation>
    <scope>NUCLEOTIDE SEQUENCE</scope>
    <source>
        <strain evidence="3">CCMP291</strain>
    </source>
</reference>
<dbReference type="SUPFAM" id="SSF51206">
    <property type="entry name" value="cAMP-binding domain-like"/>
    <property type="match status" value="2"/>
</dbReference>
<protein>
    <submittedName>
        <fullName evidence="2">Campdependent protein kinase catalytic subunit putat</fullName>
    </submittedName>
</protein>
<evidence type="ECO:0000313" key="3">
    <source>
        <dbReference type="Proteomes" id="UP000037460"/>
    </source>
</evidence>
<dbReference type="Pfam" id="PF00027">
    <property type="entry name" value="cNMP_binding"/>
    <property type="match status" value="2"/>
</dbReference>
<name>A0A0M0JNU6_9EUKA</name>
<dbReference type="InterPro" id="IPR000595">
    <property type="entry name" value="cNMP-bd_dom"/>
</dbReference>
<dbReference type="SMART" id="SM00100">
    <property type="entry name" value="cNMP"/>
    <property type="match status" value="2"/>
</dbReference>
<dbReference type="InterPro" id="IPR050397">
    <property type="entry name" value="Env_Response_Regulators"/>
</dbReference>
<sequence>MRKVEAGDVIYEEGAVPDAFYVINEGSFRVSTSTVDGSSRHLARVLGPSDTFGSHELLLGLKQRTVQVACVEAGAVWVLPLKLFDAQLRVPPAPAPSLIARVSAVPLFASLSKEAIKQLCRAVQDNVTVAKGEALVQQGERCALYMLESGQLKLVCDGQEDAKTVLKAPVAFGEPSLYADETLRVHEAAITAWAGEAKLLKFDVADIEALIGYGLP</sequence>
<dbReference type="Proteomes" id="UP000037460">
    <property type="component" value="Unassembled WGS sequence"/>
</dbReference>
<dbReference type="OrthoDB" id="409725at2759"/>
<dbReference type="AlphaFoldDB" id="A0A0M0JNU6"/>
<comment type="caution">
    <text evidence="2">The sequence shown here is derived from an EMBL/GenBank/DDBJ whole genome shotgun (WGS) entry which is preliminary data.</text>
</comment>
<dbReference type="GO" id="GO:0003700">
    <property type="term" value="F:DNA-binding transcription factor activity"/>
    <property type="evidence" value="ECO:0007669"/>
    <property type="project" value="TreeGrafter"/>
</dbReference>
<dbReference type="PROSITE" id="PS50042">
    <property type="entry name" value="CNMP_BINDING_3"/>
    <property type="match status" value="2"/>
</dbReference>
<dbReference type="GO" id="GO:0016301">
    <property type="term" value="F:kinase activity"/>
    <property type="evidence" value="ECO:0007669"/>
    <property type="project" value="UniProtKB-KW"/>
</dbReference>
<keyword evidence="3" id="KW-1185">Reference proteome</keyword>
<feature type="domain" description="Cyclic nucleotide-binding" evidence="1">
    <location>
        <begin position="107"/>
        <end position="212"/>
    </location>
</feature>
<dbReference type="CDD" id="cd00038">
    <property type="entry name" value="CAP_ED"/>
    <property type="match status" value="2"/>
</dbReference>
<proteinExistence type="predicted"/>
<dbReference type="EMBL" id="JWZX01002610">
    <property type="protein sequence ID" value="KOO28160.1"/>
    <property type="molecule type" value="Genomic_DNA"/>
</dbReference>
<dbReference type="InterPro" id="IPR018490">
    <property type="entry name" value="cNMP-bd_dom_sf"/>
</dbReference>
<dbReference type="PANTHER" id="PTHR24567:SF74">
    <property type="entry name" value="HTH-TYPE TRANSCRIPTIONAL REGULATOR ARCR"/>
    <property type="match status" value="1"/>
</dbReference>
<dbReference type="PANTHER" id="PTHR24567">
    <property type="entry name" value="CRP FAMILY TRANSCRIPTIONAL REGULATORY PROTEIN"/>
    <property type="match status" value="1"/>
</dbReference>
<dbReference type="Gene3D" id="2.60.120.10">
    <property type="entry name" value="Jelly Rolls"/>
    <property type="match status" value="2"/>
</dbReference>
<dbReference type="InterPro" id="IPR014710">
    <property type="entry name" value="RmlC-like_jellyroll"/>
</dbReference>
<keyword evidence="2" id="KW-0808">Transferase</keyword>
<evidence type="ECO:0000259" key="1">
    <source>
        <dbReference type="PROSITE" id="PS50042"/>
    </source>
</evidence>
<dbReference type="GO" id="GO:0005829">
    <property type="term" value="C:cytosol"/>
    <property type="evidence" value="ECO:0007669"/>
    <property type="project" value="TreeGrafter"/>
</dbReference>
<accession>A0A0M0JNU6</accession>